<feature type="compositionally biased region" description="Basic and acidic residues" evidence="1">
    <location>
        <begin position="1"/>
        <end position="11"/>
    </location>
</feature>
<keyword evidence="3" id="KW-1185">Reference proteome</keyword>
<protein>
    <submittedName>
        <fullName evidence="2">Uncharacterized protein</fullName>
    </submittedName>
</protein>
<name>A0A066YH91_9ACTN</name>
<evidence type="ECO:0000313" key="2">
    <source>
        <dbReference type="EMBL" id="KDN80858.1"/>
    </source>
</evidence>
<organism evidence="2 3">
    <name type="scientific">Kitasatospora cheerisanensis KCTC 2395</name>
    <dbReference type="NCBI Taxonomy" id="1348663"/>
    <lineage>
        <taxon>Bacteria</taxon>
        <taxon>Bacillati</taxon>
        <taxon>Actinomycetota</taxon>
        <taxon>Actinomycetes</taxon>
        <taxon>Kitasatosporales</taxon>
        <taxon>Streptomycetaceae</taxon>
        <taxon>Kitasatospora</taxon>
    </lineage>
</organism>
<accession>A0A066YH91</accession>
<evidence type="ECO:0000256" key="1">
    <source>
        <dbReference type="SAM" id="MobiDB-lite"/>
    </source>
</evidence>
<feature type="region of interest" description="Disordered" evidence="1">
    <location>
        <begin position="1"/>
        <end position="53"/>
    </location>
</feature>
<proteinExistence type="predicted"/>
<dbReference type="Proteomes" id="UP000027178">
    <property type="component" value="Unassembled WGS sequence"/>
</dbReference>
<dbReference type="AlphaFoldDB" id="A0A066YH91"/>
<sequence length="53" mass="5799">MRRPDGRELSRPPRAPVTIECEPRPAPPTRTAAEAARLVGRGPSVNQRQDPSP</sequence>
<comment type="caution">
    <text evidence="2">The sequence shown here is derived from an EMBL/GenBank/DDBJ whole genome shotgun (WGS) entry which is preliminary data.</text>
</comment>
<reference evidence="2 3" key="1">
    <citation type="submission" date="2014-05" db="EMBL/GenBank/DDBJ databases">
        <title>Draft Genome Sequence of Kitasatospora cheerisanensis KCTC 2395.</title>
        <authorList>
            <person name="Nam D.H."/>
        </authorList>
    </citation>
    <scope>NUCLEOTIDE SEQUENCE [LARGE SCALE GENOMIC DNA]</scope>
    <source>
        <strain evidence="2 3">KCTC 2395</strain>
    </source>
</reference>
<dbReference type="HOGENOM" id="CLU_3062476_0_0_11"/>
<feature type="compositionally biased region" description="Polar residues" evidence="1">
    <location>
        <begin position="44"/>
        <end position="53"/>
    </location>
</feature>
<dbReference type="EMBL" id="JNBY01000159">
    <property type="protein sequence ID" value="KDN80858.1"/>
    <property type="molecule type" value="Genomic_DNA"/>
</dbReference>
<gene>
    <name evidence="2" type="ORF">KCH_73480</name>
</gene>
<evidence type="ECO:0000313" key="3">
    <source>
        <dbReference type="Proteomes" id="UP000027178"/>
    </source>
</evidence>